<organism evidence="1 2">
    <name type="scientific">Candidatus Coatesbacteria bacterium RBG_13_66_14</name>
    <dbReference type="NCBI Taxonomy" id="1817816"/>
    <lineage>
        <taxon>Bacteria</taxon>
        <taxon>Candidatus Coatesiibacteriota</taxon>
    </lineage>
</organism>
<gene>
    <name evidence="1" type="ORF">A2Y64_07440</name>
</gene>
<evidence type="ECO:0000313" key="1">
    <source>
        <dbReference type="EMBL" id="OGD75437.1"/>
    </source>
</evidence>
<reference evidence="1 2" key="1">
    <citation type="journal article" date="2016" name="Nat. Commun.">
        <title>Thousands of microbial genomes shed light on interconnected biogeochemical processes in an aquifer system.</title>
        <authorList>
            <person name="Anantharaman K."/>
            <person name="Brown C.T."/>
            <person name="Hug L.A."/>
            <person name="Sharon I."/>
            <person name="Castelle C.J."/>
            <person name="Probst A.J."/>
            <person name="Thomas B.C."/>
            <person name="Singh A."/>
            <person name="Wilkins M.J."/>
            <person name="Karaoz U."/>
            <person name="Brodie E.L."/>
            <person name="Williams K.H."/>
            <person name="Hubbard S.S."/>
            <person name="Banfield J.F."/>
        </authorList>
    </citation>
    <scope>NUCLEOTIDE SEQUENCE [LARGE SCALE GENOMIC DNA]</scope>
</reference>
<name>A0A1F5F721_9BACT</name>
<dbReference type="Proteomes" id="UP000177187">
    <property type="component" value="Unassembled WGS sequence"/>
</dbReference>
<comment type="caution">
    <text evidence="1">The sequence shown here is derived from an EMBL/GenBank/DDBJ whole genome shotgun (WGS) entry which is preliminary data.</text>
</comment>
<dbReference type="EMBL" id="MFAF01000072">
    <property type="protein sequence ID" value="OGD75437.1"/>
    <property type="molecule type" value="Genomic_DNA"/>
</dbReference>
<proteinExistence type="predicted"/>
<protein>
    <submittedName>
        <fullName evidence="1">Uncharacterized protein</fullName>
    </submittedName>
</protein>
<accession>A0A1F5F721</accession>
<dbReference type="AlphaFoldDB" id="A0A1F5F721"/>
<evidence type="ECO:0000313" key="2">
    <source>
        <dbReference type="Proteomes" id="UP000177187"/>
    </source>
</evidence>
<sequence>MVFLLVHDDWESSGRMWRTPPWPTYAVGGDGVWPEEPVWITADVTGFLRYWREERDPRKVELWLSGSSPGQEVCYFTSEEPKGLQTLTEVEEPEPITADVTGFLRYWREERDPRKVELWLSGSSPGQEVCYFTSEEPKGLQTLTEVEEPEPWWVMRAVW</sequence>
<dbReference type="STRING" id="1817816.A2Y64_07440"/>